<evidence type="ECO:0000259" key="1">
    <source>
        <dbReference type="PROSITE" id="PS51462"/>
    </source>
</evidence>
<feature type="domain" description="Nudix hydrolase" evidence="1">
    <location>
        <begin position="2"/>
        <end position="131"/>
    </location>
</feature>
<name>A0A0G0T8B1_9BACT</name>
<proteinExistence type="predicted"/>
<dbReference type="EMBL" id="LBYC01000005">
    <property type="protein sequence ID" value="KKR43315.1"/>
    <property type="molecule type" value="Genomic_DNA"/>
</dbReference>
<sequence length="132" mass="15459">MELQVGVKILLKNKDGKYLTLRRSPEKYSEVESHWEFAGGRINPGSILFENLKREVMEETRLEIIGEPKLITAQDIIRPHKHIVRLTYTGFADGEVKLSDEHSEYKWLSLEEVKNLEPMDRYFKEVLLSLND</sequence>
<protein>
    <submittedName>
        <fullName evidence="2">ADP-ribose pyrophosphatase</fullName>
    </submittedName>
</protein>
<organism evidence="2 3">
    <name type="scientific">Candidatus Nomurabacteria bacterium GW2011_GWF2_40_12</name>
    <dbReference type="NCBI Taxonomy" id="1618776"/>
    <lineage>
        <taxon>Bacteria</taxon>
        <taxon>Candidatus Nomuraibacteriota</taxon>
    </lineage>
</organism>
<accession>A0A0G0T8B1</accession>
<dbReference type="Pfam" id="PF00293">
    <property type="entry name" value="NUDIX"/>
    <property type="match status" value="1"/>
</dbReference>
<dbReference type="PROSITE" id="PS51462">
    <property type="entry name" value="NUDIX"/>
    <property type="match status" value="1"/>
</dbReference>
<dbReference type="Gene3D" id="3.90.79.10">
    <property type="entry name" value="Nucleoside Triphosphate Pyrophosphohydrolase"/>
    <property type="match status" value="1"/>
</dbReference>
<dbReference type="PANTHER" id="PTHR43736:SF1">
    <property type="entry name" value="DIHYDRONEOPTERIN TRIPHOSPHATE DIPHOSPHATASE"/>
    <property type="match status" value="1"/>
</dbReference>
<evidence type="ECO:0000313" key="2">
    <source>
        <dbReference type="EMBL" id="KKR43315.1"/>
    </source>
</evidence>
<dbReference type="InterPro" id="IPR000086">
    <property type="entry name" value="NUDIX_hydrolase_dom"/>
</dbReference>
<dbReference type="Proteomes" id="UP000034301">
    <property type="component" value="Unassembled WGS sequence"/>
</dbReference>
<gene>
    <name evidence="2" type="ORF">UT78_C0005G0039</name>
</gene>
<dbReference type="AlphaFoldDB" id="A0A0G0T8B1"/>
<dbReference type="PANTHER" id="PTHR43736">
    <property type="entry name" value="ADP-RIBOSE PYROPHOSPHATASE"/>
    <property type="match status" value="1"/>
</dbReference>
<reference evidence="2 3" key="1">
    <citation type="journal article" date="2015" name="Nature">
        <title>rRNA introns, odd ribosomes, and small enigmatic genomes across a large radiation of phyla.</title>
        <authorList>
            <person name="Brown C.T."/>
            <person name="Hug L.A."/>
            <person name="Thomas B.C."/>
            <person name="Sharon I."/>
            <person name="Castelle C.J."/>
            <person name="Singh A."/>
            <person name="Wilkins M.J."/>
            <person name="Williams K.H."/>
            <person name="Banfield J.F."/>
        </authorList>
    </citation>
    <scope>NUCLEOTIDE SEQUENCE [LARGE SCALE GENOMIC DNA]</scope>
</reference>
<comment type="caution">
    <text evidence="2">The sequence shown here is derived from an EMBL/GenBank/DDBJ whole genome shotgun (WGS) entry which is preliminary data.</text>
</comment>
<dbReference type="InterPro" id="IPR015797">
    <property type="entry name" value="NUDIX_hydrolase-like_dom_sf"/>
</dbReference>
<evidence type="ECO:0000313" key="3">
    <source>
        <dbReference type="Proteomes" id="UP000034301"/>
    </source>
</evidence>
<dbReference type="SUPFAM" id="SSF55811">
    <property type="entry name" value="Nudix"/>
    <property type="match status" value="1"/>
</dbReference>